<name>A0A1Y2HTC1_9FUNG</name>
<evidence type="ECO:0000313" key="3">
    <source>
        <dbReference type="Proteomes" id="UP000193411"/>
    </source>
</evidence>
<proteinExistence type="predicted"/>
<comment type="caution">
    <text evidence="2">The sequence shown here is derived from an EMBL/GenBank/DDBJ whole genome shotgun (WGS) entry which is preliminary data.</text>
</comment>
<organism evidence="2 3">
    <name type="scientific">Catenaria anguillulae PL171</name>
    <dbReference type="NCBI Taxonomy" id="765915"/>
    <lineage>
        <taxon>Eukaryota</taxon>
        <taxon>Fungi</taxon>
        <taxon>Fungi incertae sedis</taxon>
        <taxon>Blastocladiomycota</taxon>
        <taxon>Blastocladiomycetes</taxon>
        <taxon>Blastocladiales</taxon>
        <taxon>Catenariaceae</taxon>
        <taxon>Catenaria</taxon>
    </lineage>
</organism>
<sequence length="107" mass="11947">MSLPAVTPCRFRFIGSLAPSSPLICFIWFCSNCGLPFLAHRHPVVSFTLVIFSTPSLPILHTLLLSPQLLHLCLVLVCGLHSFLPNYDYIQSRLYDLPSSLFADLSK</sequence>
<dbReference type="AlphaFoldDB" id="A0A1Y2HTC1"/>
<reference evidence="2 3" key="1">
    <citation type="submission" date="2016-07" db="EMBL/GenBank/DDBJ databases">
        <title>Pervasive Adenine N6-methylation of Active Genes in Fungi.</title>
        <authorList>
            <consortium name="DOE Joint Genome Institute"/>
            <person name="Mondo S.J."/>
            <person name="Dannebaum R.O."/>
            <person name="Kuo R.C."/>
            <person name="Labutti K."/>
            <person name="Haridas S."/>
            <person name="Kuo A."/>
            <person name="Salamov A."/>
            <person name="Ahrendt S.R."/>
            <person name="Lipzen A."/>
            <person name="Sullivan W."/>
            <person name="Andreopoulos W.B."/>
            <person name="Clum A."/>
            <person name="Lindquist E."/>
            <person name="Daum C."/>
            <person name="Ramamoorthy G.K."/>
            <person name="Gryganskyi A."/>
            <person name="Culley D."/>
            <person name="Magnuson J.K."/>
            <person name="James T.Y."/>
            <person name="O'Malley M.A."/>
            <person name="Stajich J.E."/>
            <person name="Spatafora J.W."/>
            <person name="Visel A."/>
            <person name="Grigoriev I.V."/>
        </authorList>
    </citation>
    <scope>NUCLEOTIDE SEQUENCE [LARGE SCALE GENOMIC DNA]</scope>
    <source>
        <strain evidence="2 3">PL171</strain>
    </source>
</reference>
<keyword evidence="1" id="KW-1133">Transmembrane helix</keyword>
<dbReference type="Proteomes" id="UP000193411">
    <property type="component" value="Unassembled WGS sequence"/>
</dbReference>
<keyword evidence="1" id="KW-0812">Transmembrane</keyword>
<evidence type="ECO:0000256" key="1">
    <source>
        <dbReference type="SAM" id="Phobius"/>
    </source>
</evidence>
<dbReference type="EMBL" id="MCFL01000011">
    <property type="protein sequence ID" value="ORZ37825.1"/>
    <property type="molecule type" value="Genomic_DNA"/>
</dbReference>
<gene>
    <name evidence="2" type="ORF">BCR44DRAFT_1430004</name>
</gene>
<keyword evidence="1" id="KW-0472">Membrane</keyword>
<keyword evidence="3" id="KW-1185">Reference proteome</keyword>
<protein>
    <submittedName>
        <fullName evidence="2">Uncharacterized protein</fullName>
    </submittedName>
</protein>
<feature type="transmembrane region" description="Helical" evidence="1">
    <location>
        <begin position="21"/>
        <end position="39"/>
    </location>
</feature>
<feature type="transmembrane region" description="Helical" evidence="1">
    <location>
        <begin position="59"/>
        <end position="84"/>
    </location>
</feature>
<evidence type="ECO:0000313" key="2">
    <source>
        <dbReference type="EMBL" id="ORZ37825.1"/>
    </source>
</evidence>
<accession>A0A1Y2HTC1</accession>